<keyword evidence="4" id="KW-1185">Reference proteome</keyword>
<dbReference type="InterPro" id="IPR009100">
    <property type="entry name" value="AcylCoA_DH/oxidase_NM_dom_sf"/>
</dbReference>
<gene>
    <name evidence="3" type="ORF">IF129_05485</name>
</gene>
<dbReference type="SUPFAM" id="SSF56645">
    <property type="entry name" value="Acyl-CoA dehydrogenase NM domain-like"/>
    <property type="match status" value="1"/>
</dbReference>
<dbReference type="Gene3D" id="1.10.540.10">
    <property type="entry name" value="Acyl-CoA dehydrogenase/oxidase, N-terminal domain"/>
    <property type="match status" value="1"/>
</dbReference>
<accession>A0A927EX46</accession>
<dbReference type="Pfam" id="PF08028">
    <property type="entry name" value="Acyl-CoA_dh_2"/>
    <property type="match status" value="1"/>
</dbReference>
<name>A0A927EX46_9ACTN</name>
<evidence type="ECO:0000313" key="4">
    <source>
        <dbReference type="Proteomes" id="UP000632289"/>
    </source>
</evidence>
<dbReference type="PIRSF" id="PIRSF016578">
    <property type="entry name" value="HsaA"/>
    <property type="match status" value="1"/>
</dbReference>
<comment type="caution">
    <text evidence="3">The sequence shown here is derived from an EMBL/GenBank/DDBJ whole genome shotgun (WGS) entry which is preliminary data.</text>
</comment>
<protein>
    <submittedName>
        <fullName evidence="3">Hydrolase</fullName>
    </submittedName>
</protein>
<dbReference type="InterPro" id="IPR013107">
    <property type="entry name" value="Acyl-CoA_DH_C"/>
</dbReference>
<dbReference type="GO" id="GO:0016627">
    <property type="term" value="F:oxidoreductase activity, acting on the CH-CH group of donors"/>
    <property type="evidence" value="ECO:0007669"/>
    <property type="project" value="InterPro"/>
</dbReference>
<evidence type="ECO:0000259" key="2">
    <source>
        <dbReference type="Pfam" id="PF08028"/>
    </source>
</evidence>
<dbReference type="InterPro" id="IPR036250">
    <property type="entry name" value="AcylCo_DH-like_C"/>
</dbReference>
<feature type="domain" description="Acyl-CoA dehydrogenase C-terminal" evidence="2">
    <location>
        <begin position="234"/>
        <end position="363"/>
    </location>
</feature>
<reference evidence="3" key="1">
    <citation type="submission" date="2020-09" db="EMBL/GenBank/DDBJ databases">
        <title>Secondary metabolite and genome analysis of marine Streptomyces chumphonensis KK1-2T.</title>
        <authorList>
            <person name="Phongsopitanun W."/>
            <person name="Kanchanasin P."/>
            <person name="Pittayakhajonwut P."/>
            <person name="Suwanborirux K."/>
            <person name="Tanasupawat S."/>
        </authorList>
    </citation>
    <scope>NUCLEOTIDE SEQUENCE</scope>
    <source>
        <strain evidence="3">KK1-2</strain>
    </source>
</reference>
<proteinExistence type="predicted"/>
<evidence type="ECO:0000256" key="1">
    <source>
        <dbReference type="ARBA" id="ARBA00023002"/>
    </source>
</evidence>
<keyword evidence="1" id="KW-0560">Oxidoreductase</keyword>
<dbReference type="SUPFAM" id="SSF47203">
    <property type="entry name" value="Acyl-CoA dehydrogenase C-terminal domain-like"/>
    <property type="match status" value="1"/>
</dbReference>
<dbReference type="Gene3D" id="1.20.140.10">
    <property type="entry name" value="Butyryl-CoA Dehydrogenase, subunit A, domain 3"/>
    <property type="match status" value="1"/>
</dbReference>
<sequence length="384" mass="40028">MVHVSSLASPASAADATAVAARYADVADTERRLAPPVVEAVVNAGFPAHFAPVVHGGAEGDFATLLTSVATVGRGCTSAAWCASVIASAGRLVAALPAPGPEDVWEKGASTVISAGLAPTGTARPVRGGWRVSGGWAYVSAVDFADWALLAARVPEHRGGAAHVRVCAVPRSDYRVEDTWRTIGLRGTGSHTVTLDSVLVPEYRSLPLDVLLAGSAPGESSACHRIPLKAANGLTLAAPLLGSARAALSRWWQIVGSKVTASREGVTPPAEAAPFEHQYARAEGEIDAALLLLESVARRVDEAHWSAHTIARNGRDCALAADLLAGTVGKLVRTAGTRAQDESEELQRRWRDVTCGAGHSGLQFPPAATAYVRFMTGWEPPRTP</sequence>
<dbReference type="EMBL" id="JACXYU010000002">
    <property type="protein sequence ID" value="MBD3931013.1"/>
    <property type="molecule type" value="Genomic_DNA"/>
</dbReference>
<evidence type="ECO:0000313" key="3">
    <source>
        <dbReference type="EMBL" id="MBD3931013.1"/>
    </source>
</evidence>
<dbReference type="Proteomes" id="UP000632289">
    <property type="component" value="Unassembled WGS sequence"/>
</dbReference>
<dbReference type="GO" id="GO:0016787">
    <property type="term" value="F:hydrolase activity"/>
    <property type="evidence" value="ECO:0007669"/>
    <property type="project" value="UniProtKB-KW"/>
</dbReference>
<keyword evidence="3" id="KW-0378">Hydrolase</keyword>
<organism evidence="3 4">
    <name type="scientific">Streptomyces chumphonensis</name>
    <dbReference type="NCBI Taxonomy" id="1214925"/>
    <lineage>
        <taxon>Bacteria</taxon>
        <taxon>Bacillati</taxon>
        <taxon>Actinomycetota</taxon>
        <taxon>Actinomycetes</taxon>
        <taxon>Kitasatosporales</taxon>
        <taxon>Streptomycetaceae</taxon>
        <taxon>Streptomyces</taxon>
    </lineage>
</organism>
<dbReference type="GO" id="GO:0050660">
    <property type="term" value="F:flavin adenine dinucleotide binding"/>
    <property type="evidence" value="ECO:0007669"/>
    <property type="project" value="InterPro"/>
</dbReference>
<dbReference type="InterPro" id="IPR037069">
    <property type="entry name" value="AcylCoA_DH/ox_N_sf"/>
</dbReference>
<dbReference type="Gene3D" id="2.40.110.10">
    <property type="entry name" value="Butyryl-CoA Dehydrogenase, subunit A, domain 2"/>
    <property type="match status" value="1"/>
</dbReference>
<dbReference type="AlphaFoldDB" id="A0A927EX46"/>
<dbReference type="InterPro" id="IPR046373">
    <property type="entry name" value="Acyl-CoA_Oxase/DH_mid-dom_sf"/>
</dbReference>